<evidence type="ECO:0000313" key="1">
    <source>
        <dbReference type="EMBL" id="VVU99688.1"/>
    </source>
</evidence>
<proteinExistence type="predicted"/>
<keyword evidence="2" id="KW-1185">Reference proteome</keyword>
<organism evidence="1 2">
    <name type="scientific">Mesonia oceanica</name>
    <dbReference type="NCBI Taxonomy" id="2687242"/>
    <lineage>
        <taxon>Bacteria</taxon>
        <taxon>Pseudomonadati</taxon>
        <taxon>Bacteroidota</taxon>
        <taxon>Flavobacteriia</taxon>
        <taxon>Flavobacteriales</taxon>
        <taxon>Flavobacteriaceae</taxon>
        <taxon>Mesonia</taxon>
    </lineage>
</organism>
<evidence type="ECO:0000313" key="2">
    <source>
        <dbReference type="Proteomes" id="UP000356253"/>
    </source>
</evidence>
<sequence length="339" mass="40143">MDLYHQLIAQLEQFYNGSPFYVKFNLCASLLFFLMIFLFILFIVNTRYRKSVIEAKRKTIEKKLSGLINEYLFSDEYEEQPTEDFKNYLQQQSLAKEVAIEQFLIFTENFRGDYIERLRLLFEKVGLADYLFHILKKGFWAEKVKAVYVLSELNIKKRDDLIFPLLLSDHPKLKAHAILYFVKTADNKPLSFLGHLQDDLSLWEQIHIEHILRYYYLGEMPNFSLYLKHRLESVRIFAVRMIRLFNQFESTKALIPMLNEEEPEVKKEVIRTLTALNIIEALPFIMQALKTNVLLVQQEVLRAITEMGNYEMLVALDINLNNPSLAFAFEKAQYQLKLH</sequence>
<dbReference type="EMBL" id="CABVMM010000003">
    <property type="protein sequence ID" value="VVU99688.1"/>
    <property type="molecule type" value="Genomic_DNA"/>
</dbReference>
<comment type="caution">
    <text evidence="1">The sequence shown here is derived from an EMBL/GenBank/DDBJ whole genome shotgun (WGS) entry which is preliminary data.</text>
</comment>
<accession>A0AC61Y5C2</accession>
<protein>
    <submittedName>
        <fullName evidence="1">Uncharacterized protein</fullName>
    </submittedName>
</protein>
<gene>
    <name evidence="1" type="ORF">FVB9532_00944</name>
</gene>
<name>A0AC61Y5C2_9FLAO</name>
<dbReference type="Proteomes" id="UP000356253">
    <property type="component" value="Unassembled WGS sequence"/>
</dbReference>
<reference evidence="1" key="1">
    <citation type="submission" date="2019-09" db="EMBL/GenBank/DDBJ databases">
        <authorList>
            <person name="Rodrigo-Torres L."/>
            <person name="Arahal R. D."/>
            <person name="Lucena T."/>
        </authorList>
    </citation>
    <scope>NUCLEOTIDE SEQUENCE</scope>
    <source>
        <strain evidence="1">ISS653</strain>
    </source>
</reference>